<dbReference type="GO" id="GO:0003677">
    <property type="term" value="F:DNA binding"/>
    <property type="evidence" value="ECO:0007669"/>
    <property type="project" value="UniProtKB-KW"/>
</dbReference>
<proteinExistence type="predicted"/>
<feature type="compositionally biased region" description="Basic residues" evidence="6">
    <location>
        <begin position="716"/>
        <end position="732"/>
    </location>
</feature>
<feature type="region of interest" description="Disordered" evidence="6">
    <location>
        <begin position="465"/>
        <end position="498"/>
    </location>
</feature>
<dbReference type="Proteomes" id="UP001195914">
    <property type="component" value="Unassembled WGS sequence"/>
</dbReference>
<feature type="compositionally biased region" description="Low complexity" evidence="6">
    <location>
        <begin position="733"/>
        <end position="749"/>
    </location>
</feature>
<evidence type="ECO:0000313" key="8">
    <source>
        <dbReference type="EMBL" id="KAK1938506.1"/>
    </source>
</evidence>
<keyword evidence="4" id="KW-0804">Transcription</keyword>
<dbReference type="InterPro" id="IPR001471">
    <property type="entry name" value="AP2/ERF_dom"/>
</dbReference>
<dbReference type="GO" id="GO:0005634">
    <property type="term" value="C:nucleus"/>
    <property type="evidence" value="ECO:0007669"/>
    <property type="project" value="UniProtKB-SubCell"/>
</dbReference>
<name>A0AAD9GHW3_BABDI</name>
<keyword evidence="3" id="KW-0238">DNA-binding</keyword>
<sequence length="932" mass="104010">MVKSDSFLLSRGEVLGVYGDEFYNRVTLVNNILPQTRNPCWVHQTASDIRDFSDEENVDCSCGHDFQGTEGCAQRQYVEGCLQRARGRYDKEERVELVSFGKTRCIALVMEDGVYLFGTIPICDHREGYDRPTDNTHHGYHVDIVCSDCKRSAAIAVPKLTDAVDVLKEVLQDADALHDGLTLMEKFPVNTTDANGHKTIYEALALAQEDAKSVGMLEGLVAGSDSCGSLECTLDAKIIDSCNEFAEALIERCKTELVAVCSSLVGQVNSYSQPPLKVRLRWLKHYMALEYHVAYSADLSNCFFDEISGRYVPDLANENVVLHEFVQCSQVSLEGVENCFRLSLFRLQDYLSARSVFNINSDFDAATHTVNDVFSNASCDVTPFWWNYYSFANTLGEGENVTENHAVKRLTRSQILKVHEDGASTPVARKSRNNLGYPLVTTHCVSSDHLGHSCGTTFEAQSEIRKELHESRSGESSNHSLNCKTTPTQSNRSLKSPLNEDTEEFFVPNCGRVCFCFKCLESISTLGRHFGASEFRQENHVCSAVFGESAYANELEELYNGCNGEDWDECKTASALRRSIRAAVEASSSLSRAIVSNEHSNAKNLLGQSIKVLNTALLSSLRLGDFIFSSRYSVEMRPEENIDSVKEFYDMGETMEGDGSDDSASSESTLRDIINNSFVVGNNPLSVLYSTFENDQYIQQDLEEPEEAPPLNSKAVVRRTPKRKPASPKMRHSINNAQNSSIESSSEFSGRQIRKCTRDSLNNNEVYVYDLSERNDAASESAVDEWYESDGSVRGSRRQRNNQSTSSLAEIYGNQDALIPMGPLPIGVYFDASRKLWRCQWRENGKFRTKGFSLGHYASLCEARRACIIFRCQVGNMPVQPEWLNPNYVQVSQLLSKKSTTSSAGASTPKKSRRKRKAHAAALEIDQIKATP</sequence>
<evidence type="ECO:0000256" key="3">
    <source>
        <dbReference type="ARBA" id="ARBA00023125"/>
    </source>
</evidence>
<evidence type="ECO:0000256" key="1">
    <source>
        <dbReference type="ARBA" id="ARBA00004123"/>
    </source>
</evidence>
<evidence type="ECO:0000313" key="9">
    <source>
        <dbReference type="Proteomes" id="UP001195914"/>
    </source>
</evidence>
<keyword evidence="2" id="KW-0805">Transcription regulation</keyword>
<evidence type="ECO:0000256" key="4">
    <source>
        <dbReference type="ARBA" id="ARBA00023163"/>
    </source>
</evidence>
<protein>
    <recommendedName>
        <fullName evidence="7">AP2/ERF domain-containing protein</fullName>
    </recommendedName>
</protein>
<dbReference type="Pfam" id="PF00847">
    <property type="entry name" value="AP2"/>
    <property type="match status" value="1"/>
</dbReference>
<feature type="region of interest" description="Disordered" evidence="6">
    <location>
        <begin position="897"/>
        <end position="932"/>
    </location>
</feature>
<feature type="compositionally biased region" description="Low complexity" evidence="6">
    <location>
        <begin position="897"/>
        <end position="909"/>
    </location>
</feature>
<feature type="region of interest" description="Disordered" evidence="6">
    <location>
        <begin position="780"/>
        <end position="807"/>
    </location>
</feature>
<dbReference type="AlphaFoldDB" id="A0AAD9GHW3"/>
<evidence type="ECO:0000256" key="5">
    <source>
        <dbReference type="ARBA" id="ARBA00023242"/>
    </source>
</evidence>
<gene>
    <name evidence="8" type="ORF">X943_001832</name>
</gene>
<dbReference type="GO" id="GO:0003700">
    <property type="term" value="F:DNA-binding transcription factor activity"/>
    <property type="evidence" value="ECO:0007669"/>
    <property type="project" value="InterPro"/>
</dbReference>
<feature type="compositionally biased region" description="Basic residues" evidence="6">
    <location>
        <begin position="910"/>
        <end position="919"/>
    </location>
</feature>
<accession>A0AAD9GHW3</accession>
<reference evidence="8" key="1">
    <citation type="journal article" date="2014" name="Nucleic Acids Res.">
        <title>The evolutionary dynamics of variant antigen genes in Babesia reveal a history of genomic innovation underlying host-parasite interaction.</title>
        <authorList>
            <person name="Jackson A.P."/>
            <person name="Otto T.D."/>
            <person name="Darby A."/>
            <person name="Ramaprasad A."/>
            <person name="Xia D."/>
            <person name="Echaide I.E."/>
            <person name="Farber M."/>
            <person name="Gahlot S."/>
            <person name="Gamble J."/>
            <person name="Gupta D."/>
            <person name="Gupta Y."/>
            <person name="Jackson L."/>
            <person name="Malandrin L."/>
            <person name="Malas T.B."/>
            <person name="Moussa E."/>
            <person name="Nair M."/>
            <person name="Reid A.J."/>
            <person name="Sanders M."/>
            <person name="Sharma J."/>
            <person name="Tracey A."/>
            <person name="Quail M.A."/>
            <person name="Weir W."/>
            <person name="Wastling J.M."/>
            <person name="Hall N."/>
            <person name="Willadsen P."/>
            <person name="Lingelbach K."/>
            <person name="Shiels B."/>
            <person name="Tait A."/>
            <person name="Berriman M."/>
            <person name="Allred D.R."/>
            <person name="Pain A."/>
        </authorList>
    </citation>
    <scope>NUCLEOTIDE SEQUENCE</scope>
    <source>
        <strain evidence="8">1802A</strain>
    </source>
</reference>
<reference evidence="8" key="2">
    <citation type="submission" date="2021-05" db="EMBL/GenBank/DDBJ databases">
        <authorList>
            <person name="Pain A."/>
        </authorList>
    </citation>
    <scope>NUCLEOTIDE SEQUENCE</scope>
    <source>
        <strain evidence="8">1802A</strain>
    </source>
</reference>
<evidence type="ECO:0000256" key="2">
    <source>
        <dbReference type="ARBA" id="ARBA00023015"/>
    </source>
</evidence>
<keyword evidence="5" id="KW-0539">Nucleus</keyword>
<dbReference type="EMBL" id="JAHBMH010000024">
    <property type="protein sequence ID" value="KAK1938506.1"/>
    <property type="molecule type" value="Genomic_DNA"/>
</dbReference>
<evidence type="ECO:0000259" key="7">
    <source>
        <dbReference type="Pfam" id="PF00847"/>
    </source>
</evidence>
<dbReference type="Gene3D" id="1.20.5.2050">
    <property type="match status" value="1"/>
</dbReference>
<feature type="region of interest" description="Disordered" evidence="6">
    <location>
        <begin position="702"/>
        <end position="749"/>
    </location>
</feature>
<organism evidence="8 9">
    <name type="scientific">Babesia divergens</name>
    <dbReference type="NCBI Taxonomy" id="32595"/>
    <lineage>
        <taxon>Eukaryota</taxon>
        <taxon>Sar</taxon>
        <taxon>Alveolata</taxon>
        <taxon>Apicomplexa</taxon>
        <taxon>Aconoidasida</taxon>
        <taxon>Piroplasmida</taxon>
        <taxon>Babesiidae</taxon>
        <taxon>Babesia</taxon>
    </lineage>
</organism>
<keyword evidence="9" id="KW-1185">Reference proteome</keyword>
<comment type="subcellular location">
    <subcellularLocation>
        <location evidence="1">Nucleus</location>
    </subcellularLocation>
</comment>
<comment type="caution">
    <text evidence="8">The sequence shown here is derived from an EMBL/GenBank/DDBJ whole genome shotgun (WGS) entry which is preliminary data.</text>
</comment>
<feature type="domain" description="AP2/ERF" evidence="7">
    <location>
        <begin position="825"/>
        <end position="876"/>
    </location>
</feature>
<feature type="compositionally biased region" description="Polar residues" evidence="6">
    <location>
        <begin position="474"/>
        <end position="496"/>
    </location>
</feature>
<evidence type="ECO:0000256" key="6">
    <source>
        <dbReference type="SAM" id="MobiDB-lite"/>
    </source>
</evidence>